<dbReference type="EMBL" id="RPDH01000002">
    <property type="protein sequence ID" value="RPE09754.1"/>
    <property type="molecule type" value="Genomic_DNA"/>
</dbReference>
<keyword evidence="5" id="KW-0998">Cell outer membrane</keyword>
<comment type="caution">
    <text evidence="8">The sequence shown here is derived from an EMBL/GenBank/DDBJ whole genome shotgun (WGS) entry which is preliminary data.</text>
</comment>
<dbReference type="InterPro" id="IPR011990">
    <property type="entry name" value="TPR-like_helical_dom_sf"/>
</dbReference>
<feature type="domain" description="RagB/SusD" evidence="6">
    <location>
        <begin position="320"/>
        <end position="606"/>
    </location>
</feature>
<dbReference type="OrthoDB" id="608091at2"/>
<proteinExistence type="inferred from homology"/>
<accession>A0A3N4QDC1</accession>
<dbReference type="InterPro" id="IPR012944">
    <property type="entry name" value="SusD_RagB_dom"/>
</dbReference>
<organism evidence="8 9">
    <name type="scientific">Chitinophaga lutea</name>
    <dbReference type="NCBI Taxonomy" id="2488634"/>
    <lineage>
        <taxon>Bacteria</taxon>
        <taxon>Pseudomonadati</taxon>
        <taxon>Bacteroidota</taxon>
        <taxon>Chitinophagia</taxon>
        <taxon>Chitinophagales</taxon>
        <taxon>Chitinophagaceae</taxon>
        <taxon>Chitinophaga</taxon>
    </lineage>
</organism>
<evidence type="ECO:0000256" key="1">
    <source>
        <dbReference type="ARBA" id="ARBA00004442"/>
    </source>
</evidence>
<dbReference type="RefSeq" id="WP_123848733.1">
    <property type="nucleotide sequence ID" value="NZ_RPDH01000002.1"/>
</dbReference>
<keyword evidence="4" id="KW-0472">Membrane</keyword>
<dbReference type="Pfam" id="PF14322">
    <property type="entry name" value="SusD-like_3"/>
    <property type="match status" value="1"/>
</dbReference>
<sequence length="606" mass="69458">MKKVIYFKMILPALLLVLLAPGCRKKFLDTVPDNITSYKDVFTSKKMTEEWLARCYFPIPDMWDQPYKFPWACMSDEVDNTWETPLMNSGAITPDNATPKNWDPFYQAIRLCGVLIHNIDQNDEIRSQPAGEELLKQYRAEARFLRAYYYWLIMKQYGPIPILEDVPPPADADHQIPRSSWDECVAHVLAEMDKASEDVPVEHMNPSNPTVPDPTQIGRITKPVILAVKSQILLYHASPLFNGNTELADFKNLDGKQLFNQTYDANRWKQAADAALAVINTGRYSLYKVADNNPFQAAFLSYRNLFWDGYKVEAIWIRSATNSRQWEQHCAPRNANGEGYSGVSTTQETVDAFRMSNGKKINEENSGYKETGFTTTANNYYVSGTSNMYVGREARFYVNVTFNGAKIPVVAASGQTVVELFRTGNSGRDGSSRNWSTTGYTARKNLHPNTDFRNNRIQARPAMMIRLGEIYLNYVEALNEYDPGNPDILVYLNLIRSRAGLPAMAAGLTQEQMRREIRLERQIELMYEGHRYFDTRRWKVAGTEAYRQYGEFHGMDVYAGTSLSDPAFHKRVVADIRTPWDRKNYFFPAPQADRDRNKQLVQFPGY</sequence>
<evidence type="ECO:0000259" key="7">
    <source>
        <dbReference type="Pfam" id="PF14322"/>
    </source>
</evidence>
<gene>
    <name evidence="8" type="ORF">EGT74_22545</name>
</gene>
<dbReference type="GO" id="GO:0009279">
    <property type="term" value="C:cell outer membrane"/>
    <property type="evidence" value="ECO:0007669"/>
    <property type="project" value="UniProtKB-SubCell"/>
</dbReference>
<dbReference type="InterPro" id="IPR033985">
    <property type="entry name" value="SusD-like_N"/>
</dbReference>
<dbReference type="Proteomes" id="UP000278351">
    <property type="component" value="Unassembled WGS sequence"/>
</dbReference>
<evidence type="ECO:0000313" key="9">
    <source>
        <dbReference type="Proteomes" id="UP000278351"/>
    </source>
</evidence>
<evidence type="ECO:0000256" key="5">
    <source>
        <dbReference type="ARBA" id="ARBA00023237"/>
    </source>
</evidence>
<protein>
    <submittedName>
        <fullName evidence="8">RagB/SusD family nutrient uptake outer membrane protein</fullName>
    </submittedName>
</protein>
<evidence type="ECO:0000313" key="8">
    <source>
        <dbReference type="EMBL" id="RPE09754.1"/>
    </source>
</evidence>
<evidence type="ECO:0000256" key="3">
    <source>
        <dbReference type="ARBA" id="ARBA00022729"/>
    </source>
</evidence>
<keyword evidence="3" id="KW-0732">Signal</keyword>
<feature type="domain" description="SusD-like N-terminal" evidence="7">
    <location>
        <begin position="26"/>
        <end position="203"/>
    </location>
</feature>
<dbReference type="Gene3D" id="1.25.40.390">
    <property type="match status" value="1"/>
</dbReference>
<dbReference type="AlphaFoldDB" id="A0A3N4QDC1"/>
<comment type="similarity">
    <text evidence="2">Belongs to the SusD family.</text>
</comment>
<evidence type="ECO:0000259" key="6">
    <source>
        <dbReference type="Pfam" id="PF07980"/>
    </source>
</evidence>
<name>A0A3N4QDC1_9BACT</name>
<evidence type="ECO:0000256" key="2">
    <source>
        <dbReference type="ARBA" id="ARBA00006275"/>
    </source>
</evidence>
<keyword evidence="9" id="KW-1185">Reference proteome</keyword>
<dbReference type="Pfam" id="PF07980">
    <property type="entry name" value="SusD_RagB"/>
    <property type="match status" value="1"/>
</dbReference>
<reference evidence="8 9" key="1">
    <citation type="submission" date="2018-11" db="EMBL/GenBank/DDBJ databases">
        <title>Chitinophaga lutea sp.nov., isolate from arsenic contaminated soil.</title>
        <authorList>
            <person name="Zong Y."/>
        </authorList>
    </citation>
    <scope>NUCLEOTIDE SEQUENCE [LARGE SCALE GENOMIC DNA]</scope>
    <source>
        <strain evidence="8 9">ZY74</strain>
    </source>
</reference>
<evidence type="ECO:0000256" key="4">
    <source>
        <dbReference type="ARBA" id="ARBA00023136"/>
    </source>
</evidence>
<dbReference type="SUPFAM" id="SSF48452">
    <property type="entry name" value="TPR-like"/>
    <property type="match status" value="1"/>
</dbReference>
<comment type="subcellular location">
    <subcellularLocation>
        <location evidence="1">Cell outer membrane</location>
    </subcellularLocation>
</comment>